<dbReference type="Proteomes" id="UP000316759">
    <property type="component" value="Unassembled WGS sequence"/>
</dbReference>
<feature type="compositionally biased region" description="Low complexity" evidence="1">
    <location>
        <begin position="855"/>
        <end position="864"/>
    </location>
</feature>
<feature type="region of interest" description="Disordered" evidence="1">
    <location>
        <begin position="563"/>
        <end position="589"/>
    </location>
</feature>
<feature type="region of interest" description="Disordered" evidence="1">
    <location>
        <begin position="218"/>
        <end position="286"/>
    </location>
</feature>
<feature type="region of interest" description="Disordered" evidence="1">
    <location>
        <begin position="521"/>
        <end position="541"/>
    </location>
</feature>
<reference evidence="3 4" key="1">
    <citation type="submission" date="2019-04" db="EMBL/GenBank/DDBJ databases">
        <title>Annotation for the trematode Fasciola gigantica.</title>
        <authorList>
            <person name="Choi Y.-J."/>
        </authorList>
    </citation>
    <scope>NUCLEOTIDE SEQUENCE [LARGE SCALE GENOMIC DNA]</scope>
    <source>
        <strain evidence="3">Uganda_cow_1</strain>
    </source>
</reference>
<feature type="region of interest" description="Disordered" evidence="1">
    <location>
        <begin position="838"/>
        <end position="864"/>
    </location>
</feature>
<feature type="region of interest" description="Disordered" evidence="1">
    <location>
        <begin position="1123"/>
        <end position="1173"/>
    </location>
</feature>
<dbReference type="GO" id="GO:0051787">
    <property type="term" value="F:misfolded protein binding"/>
    <property type="evidence" value="ECO:0007669"/>
    <property type="project" value="TreeGrafter"/>
</dbReference>
<feature type="compositionally biased region" description="Low complexity" evidence="1">
    <location>
        <begin position="78"/>
        <end position="95"/>
    </location>
</feature>
<feature type="region of interest" description="Disordered" evidence="1">
    <location>
        <begin position="324"/>
        <end position="376"/>
    </location>
</feature>
<dbReference type="EMBL" id="SUNJ01002756">
    <property type="protein sequence ID" value="TPP65731.1"/>
    <property type="molecule type" value="Genomic_DNA"/>
</dbReference>
<comment type="caution">
    <text evidence="3">The sequence shown here is derived from an EMBL/GenBank/DDBJ whole genome shotgun (WGS) entry which is preliminary data.</text>
</comment>
<dbReference type="PANTHER" id="PTHR15204">
    <property type="entry name" value="LARGE PROLINE-RICH PROTEIN BAG6"/>
    <property type="match status" value="1"/>
</dbReference>
<feature type="compositionally biased region" description="Low complexity" evidence="1">
    <location>
        <begin position="580"/>
        <end position="589"/>
    </location>
</feature>
<dbReference type="GO" id="GO:0036503">
    <property type="term" value="P:ERAD pathway"/>
    <property type="evidence" value="ECO:0007669"/>
    <property type="project" value="TreeGrafter"/>
</dbReference>
<feature type="domain" description="Ubiquitin-like" evidence="2">
    <location>
        <begin position="2"/>
        <end position="65"/>
    </location>
</feature>
<feature type="region of interest" description="Disordered" evidence="1">
    <location>
        <begin position="70"/>
        <end position="95"/>
    </location>
</feature>
<accession>A0A504Z013</accession>
<feature type="region of interest" description="Disordered" evidence="1">
    <location>
        <begin position="166"/>
        <end position="198"/>
    </location>
</feature>
<evidence type="ECO:0000259" key="2">
    <source>
        <dbReference type="PROSITE" id="PS50053"/>
    </source>
</evidence>
<feature type="region of interest" description="Disordered" evidence="1">
    <location>
        <begin position="796"/>
        <end position="815"/>
    </location>
</feature>
<dbReference type="Gene3D" id="3.10.20.90">
    <property type="entry name" value="Phosphatidylinositol 3-kinase Catalytic Subunit, Chain A, domain 1"/>
    <property type="match status" value="1"/>
</dbReference>
<feature type="compositionally biased region" description="Low complexity" evidence="1">
    <location>
        <begin position="800"/>
        <end position="815"/>
    </location>
</feature>
<feature type="compositionally biased region" description="Polar residues" evidence="1">
    <location>
        <begin position="432"/>
        <end position="450"/>
    </location>
</feature>
<feature type="region of interest" description="Disordered" evidence="1">
    <location>
        <begin position="469"/>
        <end position="492"/>
    </location>
</feature>
<feature type="region of interest" description="Disordered" evidence="1">
    <location>
        <begin position="637"/>
        <end position="682"/>
    </location>
</feature>
<keyword evidence="4" id="KW-1185">Reference proteome</keyword>
<gene>
    <name evidence="3" type="ORF">FGIG_03282</name>
</gene>
<feature type="region of interest" description="Disordered" evidence="1">
    <location>
        <begin position="745"/>
        <end position="767"/>
    </location>
</feature>
<feature type="compositionally biased region" description="Low complexity" evidence="1">
    <location>
        <begin position="473"/>
        <end position="486"/>
    </location>
</feature>
<sequence length="1332" mass="142761">MLNVTVKTLDGRNSDFDLDDEQITVEEFKQRIETEQNIPVAQQRLIFQGRVLQDNSKLRDHGVQNKVIHLVPRPPPSAQREQTTSSEESTSTTASTGFMGFPWVDTYMQQAIQDITSGVISGLTQSDRVGYFVPRIQPHSSNVTDRLRMFDWLHRRATNLLDRVSRYSLSGPGDEPGEHESSSTDVSAPPSPTLLTRGPQGISAAHVISEATELPNSFSRTAPESKQAGPAESNMDSGHVSSPMHVDGDLEDQSRSTSQRATENRAPDTARIGRRNTEENNSVDHPLSTLADMLSRHRQLWRSAEPYLTQWENMINSENLIQQSLQSEQHSAESDRDDTSNQAHDETTEVLPEEPTNETTHTASPPARTTVPEGLANSLSDHSWHHHVSRLLHLHAHMLHLISDFHIIPRLPEGPRTDVTVDNSVTNTAHNASVETSSVPSATDLITNSPPKHESVPHHYRRRGLYAHPRAQSPPTAASTETAPTAGFPTLPNTFRGGPVGVRGAAVMYHPSSIYEFMSAPGRPTPASTQATTTTTTTPSSTAAVTIRSSFPTYYYVPLGSEAQSRSSTATVGPAQPRSTTQSTTLHTTNLVDPDPFLLCNSPHFARERSRATAHHSVPVVQLASTPASVVTTVLGSRPVHAAGETPSTTVTTPPTESVAANSTQSTTTTTTASSAGSATTRNESTFQFPQGLNIPHQIAMLFSAATNAAASAISNSGLHAGHSPMNVLFSSTPVQFTIDISRSNAESPPTAASTETAPTAGFPTLPNTFRGGPVGVRGAAVMYHPSSIYEFMSAPGRPTPASTQATTTTTTTPSSTAAVTIRSSFPTYYYVPLGSEAQSRSSTATVGPAQPRSTTQSTTLHTTNLVDPDPFLLCNSPHFARERSRATAHHSVPVVQLASTPASVVTTVLGSRPVHAAGETPSTTVTTPPTESVAANSTQSTTTTTTASSAGSATTRNESTFQFPQGLNIPHQIAMLFSAATNAAASAISNSGLHAGHSPMNVLFSSTPVQFTIDISRSNAGTPADPGLVTPNLGITTTDNEQEKLLSDLMSNEVRNAINAYCNYTDERLRGIRHQVLNSFINRRPLAAPSTGDVEMEARLVQMEQCAVDDSDLEDLPFVDASSELSGNSTEKPLSGSPLPNGIPKPGEIPEPLSRALDPHPESARSVMDTTASLPGPEGWHAVLPAEWLHVVAGDVANMNETVASENTSVNQLQRFSDAYIAGMPAKRRKVMMEHSRLMVQPPNVMLAECLSDAVKASGCRSTTETGSLVTGCSPAAPEHDVSQNRIDLVLSLRDLVSERIANRLSSDPDFDATQFPLSYEAFLKKHSEKP</sequence>
<dbReference type="PROSITE" id="PS50053">
    <property type="entry name" value="UBIQUITIN_2"/>
    <property type="match status" value="1"/>
</dbReference>
<name>A0A504Z013_FASGI</name>
<feature type="compositionally biased region" description="Low complexity" evidence="1">
    <location>
        <begin position="645"/>
        <end position="681"/>
    </location>
</feature>
<proteinExistence type="predicted"/>
<feature type="compositionally biased region" description="Polar residues" evidence="1">
    <location>
        <begin position="1124"/>
        <end position="1133"/>
    </location>
</feature>
<evidence type="ECO:0000256" key="1">
    <source>
        <dbReference type="SAM" id="MobiDB-lite"/>
    </source>
</evidence>
<dbReference type="STRING" id="46835.A0A504Z013"/>
<dbReference type="InterPro" id="IPR029071">
    <property type="entry name" value="Ubiquitin-like_domsf"/>
</dbReference>
<feature type="compositionally biased region" description="Basic and acidic residues" evidence="1">
    <location>
        <begin position="330"/>
        <end position="347"/>
    </location>
</feature>
<dbReference type="GO" id="GO:0071818">
    <property type="term" value="C:BAT3 complex"/>
    <property type="evidence" value="ECO:0007669"/>
    <property type="project" value="TreeGrafter"/>
</dbReference>
<feature type="compositionally biased region" description="Low complexity" evidence="1">
    <location>
        <begin position="920"/>
        <end position="956"/>
    </location>
</feature>
<dbReference type="InterPro" id="IPR000626">
    <property type="entry name" value="Ubiquitin-like_dom"/>
</dbReference>
<evidence type="ECO:0000313" key="4">
    <source>
        <dbReference type="Proteomes" id="UP000316759"/>
    </source>
</evidence>
<organism evidence="3 4">
    <name type="scientific">Fasciola gigantica</name>
    <name type="common">Giant liver fluke</name>
    <dbReference type="NCBI Taxonomy" id="46835"/>
    <lineage>
        <taxon>Eukaryota</taxon>
        <taxon>Metazoa</taxon>
        <taxon>Spiralia</taxon>
        <taxon>Lophotrochozoa</taxon>
        <taxon>Platyhelminthes</taxon>
        <taxon>Trematoda</taxon>
        <taxon>Digenea</taxon>
        <taxon>Plagiorchiida</taxon>
        <taxon>Echinostomata</taxon>
        <taxon>Echinostomatoidea</taxon>
        <taxon>Fasciolidae</taxon>
        <taxon>Fasciola</taxon>
    </lineage>
</organism>
<feature type="compositionally biased region" description="Low complexity" evidence="1">
    <location>
        <begin position="525"/>
        <end position="541"/>
    </location>
</feature>
<dbReference type="Pfam" id="PF00240">
    <property type="entry name" value="ubiquitin"/>
    <property type="match status" value="1"/>
</dbReference>
<dbReference type="GO" id="GO:0031593">
    <property type="term" value="F:polyubiquitin modification-dependent protein binding"/>
    <property type="evidence" value="ECO:0007669"/>
    <property type="project" value="TreeGrafter"/>
</dbReference>
<dbReference type="PANTHER" id="PTHR15204:SF0">
    <property type="entry name" value="LARGE PROLINE-RICH PROTEIN BAG6"/>
    <property type="match status" value="1"/>
</dbReference>
<evidence type="ECO:0000313" key="3">
    <source>
        <dbReference type="EMBL" id="TPP65731.1"/>
    </source>
</evidence>
<feature type="compositionally biased region" description="Low complexity" evidence="1">
    <location>
        <begin position="746"/>
        <end position="761"/>
    </location>
</feature>
<dbReference type="SUPFAM" id="SSF54236">
    <property type="entry name" value="Ubiquitin-like"/>
    <property type="match status" value="1"/>
</dbReference>
<feature type="region of interest" description="Disordered" evidence="1">
    <location>
        <begin position="432"/>
        <end position="457"/>
    </location>
</feature>
<feature type="region of interest" description="Disordered" evidence="1">
    <location>
        <begin position="912"/>
        <end position="957"/>
    </location>
</feature>
<protein>
    <recommendedName>
        <fullName evidence="2">Ubiquitin-like domain-containing protein</fullName>
    </recommendedName>
</protein>
<dbReference type="SMART" id="SM00213">
    <property type="entry name" value="UBQ"/>
    <property type="match status" value="1"/>
</dbReference>
<dbReference type="OrthoDB" id="1885901at2759"/>